<reference evidence="1 2" key="1">
    <citation type="journal article" date="2021" name="Nat. Commun.">
        <title>Genetic determinants of endophytism in the Arabidopsis root mycobiome.</title>
        <authorList>
            <person name="Mesny F."/>
            <person name="Miyauchi S."/>
            <person name="Thiergart T."/>
            <person name="Pickel B."/>
            <person name="Atanasova L."/>
            <person name="Karlsson M."/>
            <person name="Huettel B."/>
            <person name="Barry K.W."/>
            <person name="Haridas S."/>
            <person name="Chen C."/>
            <person name="Bauer D."/>
            <person name="Andreopoulos W."/>
            <person name="Pangilinan J."/>
            <person name="LaButti K."/>
            <person name="Riley R."/>
            <person name="Lipzen A."/>
            <person name="Clum A."/>
            <person name="Drula E."/>
            <person name="Henrissat B."/>
            <person name="Kohler A."/>
            <person name="Grigoriev I.V."/>
            <person name="Martin F.M."/>
            <person name="Hacquard S."/>
        </authorList>
    </citation>
    <scope>NUCLEOTIDE SEQUENCE [LARGE SCALE GENOMIC DNA]</scope>
    <source>
        <strain evidence="1 2">MPI-SDFR-AT-0079</strain>
    </source>
</reference>
<gene>
    <name evidence="1" type="ORF">F5144DRAFT_559803</name>
</gene>
<evidence type="ECO:0000313" key="2">
    <source>
        <dbReference type="Proteomes" id="UP000724584"/>
    </source>
</evidence>
<dbReference type="Proteomes" id="UP000724584">
    <property type="component" value="Unassembled WGS sequence"/>
</dbReference>
<dbReference type="EMBL" id="JAGIZQ010000002">
    <property type="protein sequence ID" value="KAH6640258.1"/>
    <property type="molecule type" value="Genomic_DNA"/>
</dbReference>
<keyword evidence="2" id="KW-1185">Reference proteome</keyword>
<accession>A0ACB7PF57</accession>
<protein>
    <submittedName>
        <fullName evidence="1">Uncharacterized protein</fullName>
    </submittedName>
</protein>
<organism evidence="1 2">
    <name type="scientific">Chaetomium tenue</name>
    <dbReference type="NCBI Taxonomy" id="1854479"/>
    <lineage>
        <taxon>Eukaryota</taxon>
        <taxon>Fungi</taxon>
        <taxon>Dikarya</taxon>
        <taxon>Ascomycota</taxon>
        <taxon>Pezizomycotina</taxon>
        <taxon>Sordariomycetes</taxon>
        <taxon>Sordariomycetidae</taxon>
        <taxon>Sordariales</taxon>
        <taxon>Chaetomiaceae</taxon>
        <taxon>Chaetomium</taxon>
    </lineage>
</organism>
<sequence length="350" mass="37310">MVPRTMRAWRYANGATAKTLVGKLEDSIALDTTAPAPDRLSLAEDQLLIQVLSASLNPADYKMPESDWFGRLFGLGDEAQPGVDFSGRVVAKHARNTTYNEGQRVFGSLAKASRYGTLGELIVASASELAAVPEGVSTDQAAALGTSAGIAYKSLLSAGIKPGSHVFINGGSGGVGTYSIQFAKLMGARVTTSTSSPNVDMVCKLGADGVIDYKAMDVLAELRRMGPVFDAVVDNVGTPTDLYDQCHGFLKSNGTYVQVAADPTARASCGILAALSKSFIMPGRRAFRFETDKGTSSDYELIARWVAEGWVEPVIGRSFGFHDVTQAYAELRKGRSKGKIVVHVVQEENR</sequence>
<comment type="caution">
    <text evidence="1">The sequence shown here is derived from an EMBL/GenBank/DDBJ whole genome shotgun (WGS) entry which is preliminary data.</text>
</comment>
<evidence type="ECO:0000313" key="1">
    <source>
        <dbReference type="EMBL" id="KAH6640258.1"/>
    </source>
</evidence>
<proteinExistence type="predicted"/>
<name>A0ACB7PF57_9PEZI</name>